<dbReference type="OrthoDB" id="5384438at2"/>
<gene>
    <name evidence="2" type="ORF">FJV41_38075</name>
</gene>
<dbReference type="AlphaFoldDB" id="A0A540WNU4"/>
<keyword evidence="3" id="KW-1185">Reference proteome</keyword>
<evidence type="ECO:0000313" key="2">
    <source>
        <dbReference type="EMBL" id="TQF10691.1"/>
    </source>
</evidence>
<sequence length="138" mass="14932">MPLKVALDFRLLDKLRKVEGPVLDDLAPLAREHASTVLQASRALVPVGKRDTDGKPPLSTSGFVDGPAVNGEKSSVSATAGYEHEAAGAIHEGFHWGAQRFAEPVHFLRKPARKGRAKFRKAVATQILATLSRLFPSR</sequence>
<dbReference type="RefSeq" id="WP_141647521.1">
    <property type="nucleotide sequence ID" value="NZ_VIFM01000235.1"/>
</dbReference>
<evidence type="ECO:0000313" key="3">
    <source>
        <dbReference type="Proteomes" id="UP000315369"/>
    </source>
</evidence>
<name>A0A540WNU4_9BACT</name>
<evidence type="ECO:0008006" key="4">
    <source>
        <dbReference type="Google" id="ProtNLM"/>
    </source>
</evidence>
<proteinExistence type="predicted"/>
<feature type="region of interest" description="Disordered" evidence="1">
    <location>
        <begin position="47"/>
        <end position="77"/>
    </location>
</feature>
<evidence type="ECO:0000256" key="1">
    <source>
        <dbReference type="SAM" id="MobiDB-lite"/>
    </source>
</evidence>
<accession>A0A540WNU4</accession>
<dbReference type="EMBL" id="VIFM01000235">
    <property type="protein sequence ID" value="TQF10691.1"/>
    <property type="molecule type" value="Genomic_DNA"/>
</dbReference>
<protein>
    <recommendedName>
        <fullName evidence="4">HK97 gp10 family phage protein</fullName>
    </recommendedName>
</protein>
<comment type="caution">
    <text evidence="2">The sequence shown here is derived from an EMBL/GenBank/DDBJ whole genome shotgun (WGS) entry which is preliminary data.</text>
</comment>
<dbReference type="Proteomes" id="UP000315369">
    <property type="component" value="Unassembled WGS sequence"/>
</dbReference>
<reference evidence="2 3" key="1">
    <citation type="submission" date="2019-06" db="EMBL/GenBank/DDBJ databases">
        <authorList>
            <person name="Livingstone P."/>
            <person name="Whitworth D."/>
        </authorList>
    </citation>
    <scope>NUCLEOTIDE SEQUENCE [LARGE SCALE GENOMIC DNA]</scope>
    <source>
        <strain evidence="2 3">AM401</strain>
    </source>
</reference>
<organism evidence="2 3">
    <name type="scientific">Myxococcus llanfairpwllgwyngyllgogerychwyrndrobwllllantysiliogogogochensis</name>
    <dbReference type="NCBI Taxonomy" id="2590453"/>
    <lineage>
        <taxon>Bacteria</taxon>
        <taxon>Pseudomonadati</taxon>
        <taxon>Myxococcota</taxon>
        <taxon>Myxococcia</taxon>
        <taxon>Myxococcales</taxon>
        <taxon>Cystobacterineae</taxon>
        <taxon>Myxococcaceae</taxon>
        <taxon>Myxococcus</taxon>
    </lineage>
</organism>